<comment type="caution">
    <text evidence="3">The sequence shown here is derived from an EMBL/GenBank/DDBJ whole genome shotgun (WGS) entry which is preliminary data.</text>
</comment>
<dbReference type="CDD" id="cd14503">
    <property type="entry name" value="PTP-bact"/>
    <property type="match status" value="1"/>
</dbReference>
<dbReference type="InterPro" id="IPR055214">
    <property type="entry name" value="PTP-NADK"/>
</dbReference>
<evidence type="ECO:0000313" key="3">
    <source>
        <dbReference type="EMBL" id="MDP2566299.1"/>
    </source>
</evidence>
<keyword evidence="1" id="KW-0732">Signal</keyword>
<proteinExistence type="predicted"/>
<evidence type="ECO:0000259" key="2">
    <source>
        <dbReference type="Pfam" id="PF22741"/>
    </source>
</evidence>
<feature type="chain" id="PRO_5046352343" evidence="1">
    <location>
        <begin position="24"/>
        <end position="175"/>
    </location>
</feature>
<feature type="signal peptide" evidence="1">
    <location>
        <begin position="1"/>
        <end position="23"/>
    </location>
</feature>
<dbReference type="SUPFAM" id="SSF52799">
    <property type="entry name" value="(Phosphotyrosine protein) phosphatases II"/>
    <property type="match status" value="1"/>
</dbReference>
<reference evidence="3" key="1">
    <citation type="submission" date="2023-07" db="EMBL/GenBank/DDBJ databases">
        <title>Genome content predicts the carbon catabolic preferences of heterotrophic bacteria.</title>
        <authorList>
            <person name="Gralka M."/>
        </authorList>
    </citation>
    <scope>NUCLEOTIDE SEQUENCE</scope>
    <source>
        <strain evidence="3">4G09</strain>
    </source>
</reference>
<feature type="domain" description="DSP-PTPase phosphatase fused to NAD+ Kinase" evidence="2">
    <location>
        <begin position="31"/>
        <end position="159"/>
    </location>
</feature>
<evidence type="ECO:0000256" key="1">
    <source>
        <dbReference type="SAM" id="SignalP"/>
    </source>
</evidence>
<name>A0ABT9FHP4_9GAMM</name>
<organism evidence="3 4">
    <name type="scientific">Pseudoalteromonas marina</name>
    <dbReference type="NCBI Taxonomy" id="267375"/>
    <lineage>
        <taxon>Bacteria</taxon>
        <taxon>Pseudomonadati</taxon>
        <taxon>Pseudomonadota</taxon>
        <taxon>Gammaproteobacteria</taxon>
        <taxon>Alteromonadales</taxon>
        <taxon>Pseudoalteromonadaceae</taxon>
        <taxon>Pseudoalteromonas</taxon>
    </lineage>
</organism>
<dbReference type="Pfam" id="PF22741">
    <property type="entry name" value="PTP-NADK"/>
    <property type="match status" value="1"/>
</dbReference>
<accession>A0ABT9FHP4</accession>
<gene>
    <name evidence="3" type="ORF">Q8W34_16745</name>
</gene>
<keyword evidence="4" id="KW-1185">Reference proteome</keyword>
<dbReference type="InterPro" id="IPR029021">
    <property type="entry name" value="Prot-tyrosine_phosphatase-like"/>
</dbReference>
<dbReference type="Gene3D" id="3.90.190.10">
    <property type="entry name" value="Protein tyrosine phosphatase superfamily"/>
    <property type="match status" value="1"/>
</dbReference>
<sequence length="175" mass="19008">MKLLKTLSTSLFIIALSGGYVTATEPLNNTEVVKKADIKNFAAHSNLVYSAAQPSKEQLKQLSKADVKHVINLRGANEQDWDEGEFVQALGMDYHALPISGAQDITVENARNLASLLKKLNGEPVLVHCASSNRVGALVAISAHEDGLSVDEALEKGRRWGMKSLESKVRDIISK</sequence>
<protein>
    <submittedName>
        <fullName evidence="3">Protein tyrosine phosphatase family protein</fullName>
    </submittedName>
</protein>
<dbReference type="Proteomes" id="UP001177212">
    <property type="component" value="Unassembled WGS sequence"/>
</dbReference>
<evidence type="ECO:0000313" key="4">
    <source>
        <dbReference type="Proteomes" id="UP001177212"/>
    </source>
</evidence>
<dbReference type="RefSeq" id="WP_138740798.1">
    <property type="nucleotide sequence ID" value="NZ_JAUYVT010000019.1"/>
</dbReference>
<dbReference type="EMBL" id="JAUYVT010000019">
    <property type="protein sequence ID" value="MDP2566299.1"/>
    <property type="molecule type" value="Genomic_DNA"/>
</dbReference>